<evidence type="ECO:0000313" key="1">
    <source>
        <dbReference type="EMBL" id="EDR01010.1"/>
    </source>
</evidence>
<sequence length="187" mass="21494">MLARGEYSNLDNFLETSSNHVVLEGQPGVGKTVYLTYCLVRRLIAGLPTIFAKQKDDRYLFLDSGVYWIPSYSFNLSGHPPFTDRVLVKNTLVLFDLNEMQSTPEQFQHWRVLASSSPQPGRCKEWAKHRLAKSWTMKTWSSGEINFARYCSMEGSALRNAVVDDLERERLVPFCRNILVTEESNCF</sequence>
<dbReference type="AlphaFoldDB" id="B0DWN4"/>
<dbReference type="InterPro" id="IPR052980">
    <property type="entry name" value="Crinkler_effector"/>
</dbReference>
<keyword evidence="2" id="KW-1185">Reference proteome</keyword>
<dbReference type="InParanoid" id="B0DWN4"/>
<dbReference type="HOGENOM" id="CLU_1447929_0_0_1"/>
<proteinExistence type="predicted"/>
<accession>B0DWN4</accession>
<dbReference type="RefSeq" id="XP_001888405.1">
    <property type="nucleotide sequence ID" value="XM_001888370.1"/>
</dbReference>
<dbReference type="Proteomes" id="UP000001194">
    <property type="component" value="Unassembled WGS sequence"/>
</dbReference>
<dbReference type="EMBL" id="DS547144">
    <property type="protein sequence ID" value="EDR01010.1"/>
    <property type="molecule type" value="Genomic_DNA"/>
</dbReference>
<protein>
    <submittedName>
        <fullName evidence="1">Predicted protein</fullName>
    </submittedName>
</protein>
<dbReference type="KEGG" id="lbc:LACBIDRAFT_312772"/>
<organism evidence="2">
    <name type="scientific">Laccaria bicolor (strain S238N-H82 / ATCC MYA-4686)</name>
    <name type="common">Bicoloured deceiver</name>
    <name type="synonym">Laccaria laccata var. bicolor</name>
    <dbReference type="NCBI Taxonomy" id="486041"/>
    <lineage>
        <taxon>Eukaryota</taxon>
        <taxon>Fungi</taxon>
        <taxon>Dikarya</taxon>
        <taxon>Basidiomycota</taxon>
        <taxon>Agaricomycotina</taxon>
        <taxon>Agaricomycetes</taxon>
        <taxon>Agaricomycetidae</taxon>
        <taxon>Agaricales</taxon>
        <taxon>Agaricineae</taxon>
        <taxon>Hydnangiaceae</taxon>
        <taxon>Laccaria</taxon>
    </lineage>
</organism>
<evidence type="ECO:0000313" key="2">
    <source>
        <dbReference type="Proteomes" id="UP000001194"/>
    </source>
</evidence>
<dbReference type="PANTHER" id="PTHR33129">
    <property type="entry name" value="PROTEIN KINASE DOMAIN-CONTAINING PROTEIN-RELATED"/>
    <property type="match status" value="1"/>
</dbReference>
<name>B0DWN4_LACBS</name>
<dbReference type="GeneID" id="6084006"/>
<dbReference type="OrthoDB" id="2340858at2759"/>
<gene>
    <name evidence="1" type="ORF">LACBIDRAFT_312772</name>
</gene>
<reference evidence="1 2" key="1">
    <citation type="journal article" date="2008" name="Nature">
        <title>The genome of Laccaria bicolor provides insights into mycorrhizal symbiosis.</title>
        <authorList>
            <person name="Martin F."/>
            <person name="Aerts A."/>
            <person name="Ahren D."/>
            <person name="Brun A."/>
            <person name="Danchin E.G.J."/>
            <person name="Duchaussoy F."/>
            <person name="Gibon J."/>
            <person name="Kohler A."/>
            <person name="Lindquist E."/>
            <person name="Pereda V."/>
            <person name="Salamov A."/>
            <person name="Shapiro H.J."/>
            <person name="Wuyts J."/>
            <person name="Blaudez D."/>
            <person name="Buee M."/>
            <person name="Brokstein P."/>
            <person name="Canbaeck B."/>
            <person name="Cohen D."/>
            <person name="Courty P.E."/>
            <person name="Coutinho P.M."/>
            <person name="Delaruelle C."/>
            <person name="Detter J.C."/>
            <person name="Deveau A."/>
            <person name="DiFazio S."/>
            <person name="Duplessis S."/>
            <person name="Fraissinet-Tachet L."/>
            <person name="Lucic E."/>
            <person name="Frey-Klett P."/>
            <person name="Fourrey C."/>
            <person name="Feussner I."/>
            <person name="Gay G."/>
            <person name="Grimwood J."/>
            <person name="Hoegger P.J."/>
            <person name="Jain P."/>
            <person name="Kilaru S."/>
            <person name="Labbe J."/>
            <person name="Lin Y.C."/>
            <person name="Legue V."/>
            <person name="Le Tacon F."/>
            <person name="Marmeisse R."/>
            <person name="Melayah D."/>
            <person name="Montanini B."/>
            <person name="Muratet M."/>
            <person name="Nehls U."/>
            <person name="Niculita-Hirzel H."/>
            <person name="Oudot-Le Secq M.P."/>
            <person name="Peter M."/>
            <person name="Quesneville H."/>
            <person name="Rajashekar B."/>
            <person name="Reich M."/>
            <person name="Rouhier N."/>
            <person name="Schmutz J."/>
            <person name="Yin T."/>
            <person name="Chalot M."/>
            <person name="Henrissat B."/>
            <person name="Kuees U."/>
            <person name="Lucas S."/>
            <person name="Van de Peer Y."/>
            <person name="Podila G.K."/>
            <person name="Polle A."/>
            <person name="Pukkila P.J."/>
            <person name="Richardson P.M."/>
            <person name="Rouze P."/>
            <person name="Sanders I.R."/>
            <person name="Stajich J.E."/>
            <person name="Tunlid A."/>
            <person name="Tuskan G."/>
            <person name="Grigoriev I.V."/>
        </authorList>
    </citation>
    <scope>NUCLEOTIDE SEQUENCE [LARGE SCALE GENOMIC DNA]</scope>
    <source>
        <strain evidence="2">S238N-H82 / ATCC MYA-4686</strain>
    </source>
</reference>